<evidence type="ECO:0000256" key="2">
    <source>
        <dbReference type="ARBA" id="ARBA00010488"/>
    </source>
</evidence>
<keyword evidence="3" id="KW-1003">Cell membrane</keyword>
<feature type="repeat" description="TPR" evidence="9">
    <location>
        <begin position="72"/>
        <end position="105"/>
    </location>
</feature>
<dbReference type="InterPro" id="IPR007554">
    <property type="entry name" value="Glycerophosphate_synth"/>
</dbReference>
<dbReference type="Gene3D" id="3.40.50.12580">
    <property type="match status" value="1"/>
</dbReference>
<comment type="subcellular location">
    <subcellularLocation>
        <location evidence="1">Cell membrane</location>
        <topology evidence="1">Peripheral membrane protein</topology>
    </subcellularLocation>
</comment>
<dbReference type="GO" id="GO:0005886">
    <property type="term" value="C:plasma membrane"/>
    <property type="evidence" value="ECO:0007669"/>
    <property type="project" value="UniProtKB-SubCell"/>
</dbReference>
<organism evidence="10 11">
    <name type="scientific">Nitrosomonas stercoris</name>
    <dbReference type="NCBI Taxonomy" id="1444684"/>
    <lineage>
        <taxon>Bacteria</taxon>
        <taxon>Pseudomonadati</taxon>
        <taxon>Pseudomonadota</taxon>
        <taxon>Betaproteobacteria</taxon>
        <taxon>Nitrosomonadales</taxon>
        <taxon>Nitrosomonadaceae</taxon>
        <taxon>Nitrosomonas</taxon>
    </lineage>
</organism>
<dbReference type="SMART" id="SM00028">
    <property type="entry name" value="TPR"/>
    <property type="match status" value="11"/>
</dbReference>
<dbReference type="InterPro" id="IPR011990">
    <property type="entry name" value="TPR-like_helical_dom_sf"/>
</dbReference>
<dbReference type="SUPFAM" id="SSF48452">
    <property type="entry name" value="TPR-like"/>
    <property type="match status" value="3"/>
</dbReference>
<keyword evidence="11" id="KW-1185">Reference proteome</keyword>
<feature type="repeat" description="TPR" evidence="9">
    <location>
        <begin position="276"/>
        <end position="309"/>
    </location>
</feature>
<keyword evidence="7" id="KW-0777">Teichoic acid biosynthesis</keyword>
<keyword evidence="4" id="KW-0808">Transferase</keyword>
<dbReference type="Pfam" id="PF04464">
    <property type="entry name" value="Glyphos_transf"/>
    <property type="match status" value="1"/>
</dbReference>
<dbReference type="GO" id="GO:0047355">
    <property type="term" value="F:CDP-glycerol glycerophosphotransferase activity"/>
    <property type="evidence" value="ECO:0007669"/>
    <property type="project" value="InterPro"/>
</dbReference>
<evidence type="ECO:0000256" key="9">
    <source>
        <dbReference type="PROSITE-ProRule" id="PRU00339"/>
    </source>
</evidence>
<accession>A0A4Y1YMT4</accession>
<dbReference type="PANTHER" id="PTHR37316:SF3">
    <property type="entry name" value="TEICHOIC ACID GLYCEROL-PHOSPHATE TRANSFERASE"/>
    <property type="match status" value="1"/>
</dbReference>
<dbReference type="Gene3D" id="3.40.50.11820">
    <property type="match status" value="1"/>
</dbReference>
<dbReference type="InterPro" id="IPR013105">
    <property type="entry name" value="TPR_2"/>
</dbReference>
<comment type="similarity">
    <text evidence="2">Belongs to the CDP-glycerol glycerophosphotransferase family.</text>
</comment>
<dbReference type="Pfam" id="PF13432">
    <property type="entry name" value="TPR_16"/>
    <property type="match status" value="2"/>
</dbReference>
<evidence type="ECO:0000256" key="4">
    <source>
        <dbReference type="ARBA" id="ARBA00022679"/>
    </source>
</evidence>
<sequence>MKQLALYFQANRLEKKAQWQQAAAIYKKIASVAKDNSGRLAYRQGMMAEKLKDWPNAQQFFSQAIAKRPHDANCFYHLGLAYEYDKKYQQAAKALEKSLAIKPNNPYALRHLGKVLIYGGDPAEGEGKLYQAIALRPDIDIFWQDLITAIRRQGRTWQEVEILQKRIEQQGKNVQLYFELGEAQDKMNRFAEAAQAFAQANVIRPGDAMWHFREGYAWERAGKAEKAQIAYTAAIAADKKLNAKVFGIGVFHQQRGYWPQAAEAYTKAAAADPTNAELQYRLGLAHDRCYRWEQATQCYRRALALDTTQANWHYRLGFVLERQELLEQAAQAYEYAATIHDRHTPYWFYRLGYVLAQAGKYEQACSAFLNTRTQASLDALPMLHAQTALSLDYQEKLKASVQAVNPQAQSAALHSDDQAAAFYKLGNQAEQLQMWEEAAQAYRSAVARSNNHNGLWYYRLGYVLMHMGRMEQAVKAFLNTQEYRKSDSIKNTKKLVKTPTTRQYTLYAEYLNNNVLDPKIIFYESFGGIWLACNPLRIFEELINDQSYKDYTHVLTIQDETLIDKKWKRENVIFVKRNSDLYIFYLVVAKWIIHNSSLPSFFIKGRGQKYLNTWHGTPLKFLGKDIKESFMEHRWSTRNRLQATHLIHPNNFTEDILLKHCDIEKISTARSKVTGYPRNDKVINPNPNKYLEIKNKLRIFDSKPIVLYAPTWRGKLGNFHLNSKNIVDDISAMQGSGWHLIFRGHYFSENLIKASDATVDIVHASIDTSDLLGLVDVLITDYSSIFFDYLSRMKPIIYYAYDLENYEKSRGMYFSLRKMPGVICKNRLELLPLIKKVTSSKYIPDKKHIECVKEFCSHDDGSATKRVIDFFFNEDRVEINQLSNRGNGIKKNILVYAGDFDDEIIHENLKNWIEEQDLDKCNIYILLEPNNINSKLKKERFEEIQTYNVFFLNRAGRRYANLEQEYLRTRRDLKSFDSLEVNDILKNQYQLEYKRLFGSSEFSEMIMLSDRNEFWNKVKKYNFD</sequence>
<keyword evidence="8" id="KW-0472">Membrane</keyword>
<dbReference type="PANTHER" id="PTHR37316">
    <property type="entry name" value="TEICHOIC ACID GLYCEROL-PHOSPHATE PRIMASE"/>
    <property type="match status" value="1"/>
</dbReference>
<keyword evidence="6 9" id="KW-0802">TPR repeat</keyword>
<dbReference type="PROSITE" id="PS50293">
    <property type="entry name" value="TPR_REGION"/>
    <property type="match status" value="1"/>
</dbReference>
<dbReference type="InterPro" id="IPR019734">
    <property type="entry name" value="TPR_rpt"/>
</dbReference>
<evidence type="ECO:0000313" key="11">
    <source>
        <dbReference type="Proteomes" id="UP000316473"/>
    </source>
</evidence>
<dbReference type="Gene3D" id="1.25.40.10">
    <property type="entry name" value="Tetratricopeptide repeat domain"/>
    <property type="match status" value="4"/>
</dbReference>
<keyword evidence="5" id="KW-0677">Repeat</keyword>
<evidence type="ECO:0000256" key="7">
    <source>
        <dbReference type="ARBA" id="ARBA00022944"/>
    </source>
</evidence>
<dbReference type="InterPro" id="IPR043149">
    <property type="entry name" value="TagF_N"/>
</dbReference>
<dbReference type="InterPro" id="IPR043148">
    <property type="entry name" value="TagF_C"/>
</dbReference>
<dbReference type="SUPFAM" id="SSF53756">
    <property type="entry name" value="UDP-Glycosyltransferase/glycogen phosphorylase"/>
    <property type="match status" value="1"/>
</dbReference>
<evidence type="ECO:0000256" key="1">
    <source>
        <dbReference type="ARBA" id="ARBA00004202"/>
    </source>
</evidence>
<evidence type="ECO:0000256" key="5">
    <source>
        <dbReference type="ARBA" id="ARBA00022737"/>
    </source>
</evidence>
<dbReference type="EMBL" id="AP019755">
    <property type="protein sequence ID" value="BBL34223.1"/>
    <property type="molecule type" value="Genomic_DNA"/>
</dbReference>
<dbReference type="Pfam" id="PF07719">
    <property type="entry name" value="TPR_2"/>
    <property type="match status" value="1"/>
</dbReference>
<name>A0A4Y1YMT4_9PROT</name>
<proteinExistence type="inferred from homology"/>
<dbReference type="KEGG" id="nst:Nstercoris_00454"/>
<evidence type="ECO:0000256" key="6">
    <source>
        <dbReference type="ARBA" id="ARBA00022803"/>
    </source>
</evidence>
<evidence type="ECO:0000256" key="3">
    <source>
        <dbReference type="ARBA" id="ARBA00022475"/>
    </source>
</evidence>
<evidence type="ECO:0000256" key="8">
    <source>
        <dbReference type="ARBA" id="ARBA00023136"/>
    </source>
</evidence>
<protein>
    <submittedName>
        <fullName evidence="10">Uncharacterized protein</fullName>
    </submittedName>
</protein>
<dbReference type="Proteomes" id="UP000316473">
    <property type="component" value="Chromosome"/>
</dbReference>
<dbReference type="PROSITE" id="PS50005">
    <property type="entry name" value="TPR"/>
    <property type="match status" value="3"/>
</dbReference>
<gene>
    <name evidence="10" type="ORF">Nstercoris_00454</name>
</gene>
<dbReference type="AlphaFoldDB" id="A0A4Y1YMT4"/>
<dbReference type="GO" id="GO:0019350">
    <property type="term" value="P:teichoic acid biosynthetic process"/>
    <property type="evidence" value="ECO:0007669"/>
    <property type="project" value="UniProtKB-KW"/>
</dbReference>
<evidence type="ECO:0000313" key="10">
    <source>
        <dbReference type="EMBL" id="BBL34223.1"/>
    </source>
</evidence>
<dbReference type="InterPro" id="IPR051612">
    <property type="entry name" value="Teichoic_Acid_Biosynth"/>
</dbReference>
<feature type="repeat" description="TPR" evidence="9">
    <location>
        <begin position="174"/>
        <end position="207"/>
    </location>
</feature>
<reference evidence="10 11" key="1">
    <citation type="submission" date="2019-06" db="EMBL/GenBank/DDBJ databases">
        <title>Nitrosomonas stercoris KYUHI-S whole genome shotgun sequence.</title>
        <authorList>
            <person name="Nakagawa T."/>
            <person name="Tsuchiya Y."/>
            <person name="Takahashi R."/>
        </authorList>
    </citation>
    <scope>NUCLEOTIDE SEQUENCE [LARGE SCALE GENOMIC DNA]</scope>
    <source>
        <strain evidence="10 11">KYUHI-S</strain>
    </source>
</reference>